<keyword evidence="7" id="KW-0732">Signal</keyword>
<comment type="cofactor">
    <cofactor evidence="5">
        <name>heme</name>
        <dbReference type="ChEBI" id="CHEBI:30413"/>
    </cofactor>
</comment>
<dbReference type="InterPro" id="IPR002401">
    <property type="entry name" value="Cyt_P450_E_grp-I"/>
</dbReference>
<dbReference type="PRINTS" id="PR00463">
    <property type="entry name" value="EP450I"/>
</dbReference>
<keyword evidence="5 6" id="KW-0349">Heme</keyword>
<evidence type="ECO:0000256" key="2">
    <source>
        <dbReference type="ARBA" id="ARBA00022723"/>
    </source>
</evidence>
<keyword evidence="4 5" id="KW-0408">Iron</keyword>
<comment type="similarity">
    <text evidence="1 6">Belongs to the cytochrome P450 family.</text>
</comment>
<feature type="signal peptide" evidence="7">
    <location>
        <begin position="1"/>
        <end position="26"/>
    </location>
</feature>
<evidence type="ECO:0000313" key="9">
    <source>
        <dbReference type="Proteomes" id="UP000008066"/>
    </source>
</evidence>
<dbReference type="GO" id="GO:0005506">
    <property type="term" value="F:iron ion binding"/>
    <property type="evidence" value="ECO:0007669"/>
    <property type="project" value="InterPro"/>
</dbReference>
<feature type="binding site" description="axial binding residue" evidence="5">
    <location>
        <position position="450"/>
    </location>
    <ligand>
        <name>heme</name>
        <dbReference type="ChEBI" id="CHEBI:30413"/>
    </ligand>
    <ligandPart>
        <name>Fe</name>
        <dbReference type="ChEBI" id="CHEBI:18248"/>
    </ligandPart>
</feature>
<evidence type="ECO:0008006" key="10">
    <source>
        <dbReference type="Google" id="ProtNLM"/>
    </source>
</evidence>
<dbReference type="InterPro" id="IPR017972">
    <property type="entry name" value="Cyt_P450_CS"/>
</dbReference>
<dbReference type="Pfam" id="PF00067">
    <property type="entry name" value="p450"/>
    <property type="match status" value="1"/>
</dbReference>
<keyword evidence="9" id="KW-1185">Reference proteome</keyword>
<dbReference type="GO" id="GO:0020037">
    <property type="term" value="F:heme binding"/>
    <property type="evidence" value="ECO:0007669"/>
    <property type="project" value="InterPro"/>
</dbReference>
<dbReference type="HOGENOM" id="CLU_001570_2_1_1"/>
<protein>
    <recommendedName>
        <fullName evidence="10">Cytochrome P450</fullName>
    </recommendedName>
</protein>
<dbReference type="OrthoDB" id="1103324at2759"/>
<dbReference type="AlphaFoldDB" id="G0S3A1"/>
<evidence type="ECO:0000256" key="5">
    <source>
        <dbReference type="PIRSR" id="PIRSR602401-1"/>
    </source>
</evidence>
<dbReference type="OMA" id="QRKWAHA"/>
<organism evidence="9">
    <name type="scientific">Chaetomium thermophilum (strain DSM 1495 / CBS 144.50 / IMI 039719)</name>
    <name type="common">Thermochaetoides thermophila</name>
    <dbReference type="NCBI Taxonomy" id="759272"/>
    <lineage>
        <taxon>Eukaryota</taxon>
        <taxon>Fungi</taxon>
        <taxon>Dikarya</taxon>
        <taxon>Ascomycota</taxon>
        <taxon>Pezizomycotina</taxon>
        <taxon>Sordariomycetes</taxon>
        <taxon>Sordariomycetidae</taxon>
        <taxon>Sordariales</taxon>
        <taxon>Chaetomiaceae</taxon>
        <taxon>Thermochaetoides</taxon>
    </lineage>
</organism>
<dbReference type="PANTHER" id="PTHR46300:SF6">
    <property type="entry name" value="CYTOCHROME P450 2C30"/>
    <property type="match status" value="1"/>
</dbReference>
<dbReference type="GeneID" id="18256064"/>
<proteinExistence type="inferred from homology"/>
<dbReference type="SUPFAM" id="SSF48264">
    <property type="entry name" value="Cytochrome P450"/>
    <property type="match status" value="1"/>
</dbReference>
<gene>
    <name evidence="8" type="ORF">CTHT_0020260</name>
</gene>
<keyword evidence="2 5" id="KW-0479">Metal-binding</keyword>
<reference evidence="8 9" key="1">
    <citation type="journal article" date="2011" name="Cell">
        <title>Insight into structure and assembly of the nuclear pore complex by utilizing the genome of a eukaryotic thermophile.</title>
        <authorList>
            <person name="Amlacher S."/>
            <person name="Sarges P."/>
            <person name="Flemming D."/>
            <person name="van Noort V."/>
            <person name="Kunze R."/>
            <person name="Devos D.P."/>
            <person name="Arumugam M."/>
            <person name="Bork P."/>
            <person name="Hurt E."/>
        </authorList>
    </citation>
    <scope>NUCLEOTIDE SEQUENCE [LARGE SCALE GENOMIC DNA]</scope>
    <source>
        <strain evidence="9">DSM 1495 / CBS 144.50 / IMI 039719</strain>
    </source>
</reference>
<keyword evidence="6" id="KW-0503">Monooxygenase</keyword>
<dbReference type="InterPro" id="IPR050364">
    <property type="entry name" value="Cytochrome_P450_fung"/>
</dbReference>
<name>G0S3A1_CHATD</name>
<dbReference type="Proteomes" id="UP000008066">
    <property type="component" value="Unassembled WGS sequence"/>
</dbReference>
<feature type="chain" id="PRO_5003409266" description="Cytochrome P450" evidence="7">
    <location>
        <begin position="27"/>
        <end position="531"/>
    </location>
</feature>
<evidence type="ECO:0000256" key="3">
    <source>
        <dbReference type="ARBA" id="ARBA00023002"/>
    </source>
</evidence>
<dbReference type="eggNOG" id="KOG0156">
    <property type="taxonomic scope" value="Eukaryota"/>
</dbReference>
<evidence type="ECO:0000256" key="6">
    <source>
        <dbReference type="RuleBase" id="RU000461"/>
    </source>
</evidence>
<dbReference type="InterPro" id="IPR036396">
    <property type="entry name" value="Cyt_P450_sf"/>
</dbReference>
<accession>G0S3A1</accession>
<dbReference type="RefSeq" id="XP_006692503.1">
    <property type="nucleotide sequence ID" value="XM_006692440.1"/>
</dbReference>
<evidence type="ECO:0000313" key="8">
    <source>
        <dbReference type="EMBL" id="EGS22484.1"/>
    </source>
</evidence>
<dbReference type="GO" id="GO:0004497">
    <property type="term" value="F:monooxygenase activity"/>
    <property type="evidence" value="ECO:0007669"/>
    <property type="project" value="UniProtKB-KW"/>
</dbReference>
<evidence type="ECO:0000256" key="7">
    <source>
        <dbReference type="SAM" id="SignalP"/>
    </source>
</evidence>
<dbReference type="KEGG" id="cthr:CTHT_0020260"/>
<dbReference type="GO" id="GO:0016705">
    <property type="term" value="F:oxidoreductase activity, acting on paired donors, with incorporation or reduction of molecular oxygen"/>
    <property type="evidence" value="ECO:0007669"/>
    <property type="project" value="InterPro"/>
</dbReference>
<dbReference type="Gene3D" id="1.10.630.10">
    <property type="entry name" value="Cytochrome P450"/>
    <property type="match status" value="1"/>
</dbReference>
<dbReference type="InterPro" id="IPR001128">
    <property type="entry name" value="Cyt_P450"/>
</dbReference>
<evidence type="ECO:0000256" key="4">
    <source>
        <dbReference type="ARBA" id="ARBA00023004"/>
    </source>
</evidence>
<dbReference type="PROSITE" id="PS00086">
    <property type="entry name" value="CYTOCHROME_P450"/>
    <property type="match status" value="1"/>
</dbReference>
<dbReference type="EMBL" id="GL988040">
    <property type="protein sequence ID" value="EGS22484.1"/>
    <property type="molecule type" value="Genomic_DNA"/>
</dbReference>
<sequence length="531" mass="61983">MERVTLILLYLAIPSLLFSAIQKVLSWKNGSKPKAKFPGPRQFPLVGRIHDLPRFSLWLKFKEWADEFGPIYYTRAVENEFIIVTDEKIAEELLVKRGYIYSGRPQIRSLIKHKEGPAYSALMDRHDIWKTQRKWAHAAMAEAYKHHFYGHVEAEMKRYLGLLLLDPARFLDYTREYCGRVMSRLAWDDATQGRLNGESADTTLHCMSVSGPITNTVTPLWFLPSFINPWYKFEVKREREQRQWWINLFRIAKQRMLRGDLPSDTWAYRYFEQLRREGNVTLEQTKDQEDFASCMIGFLNLVGVVTISGPLKFYLMAMALHPHWQKKAQEEIDRVCGDRMPTMQDYEKLPIVRACLKETVRWRSGVPLGVPHQAERDDEYRGVKIRKGTIILACEWALNRVPTKYPDGDNFRPERWLEPGWPTYQEPLTRYPNFREGQAMHTFGFGRRTCLGQNIVDDETFVFGAAVLWAFNLGQKVCPCTGRPVPIDTQATNSHVILEPLPYEISIKVRSEERARQILDGYKEVQAQLRV</sequence>
<keyword evidence="3 6" id="KW-0560">Oxidoreductase</keyword>
<evidence type="ECO:0000256" key="1">
    <source>
        <dbReference type="ARBA" id="ARBA00010617"/>
    </source>
</evidence>
<dbReference type="PANTHER" id="PTHR46300">
    <property type="entry name" value="P450, PUTATIVE (EUROFUNG)-RELATED-RELATED"/>
    <property type="match status" value="1"/>
</dbReference>